<keyword evidence="3 4" id="KW-0067">ATP-binding</keyword>
<keyword evidence="7" id="KW-0808">Transferase</keyword>
<dbReference type="CDD" id="cd07833">
    <property type="entry name" value="STKc_CDKL"/>
    <property type="match status" value="1"/>
</dbReference>
<accession>A0ABQ8U8K3</accession>
<dbReference type="InterPro" id="IPR008271">
    <property type="entry name" value="Ser/Thr_kinase_AS"/>
</dbReference>
<evidence type="ECO:0000259" key="6">
    <source>
        <dbReference type="PROSITE" id="PS50011"/>
    </source>
</evidence>
<gene>
    <name evidence="7" type="ORF">PAPYR_10056</name>
</gene>
<dbReference type="PROSITE" id="PS00108">
    <property type="entry name" value="PROTEIN_KINASE_ST"/>
    <property type="match status" value="1"/>
</dbReference>
<dbReference type="InterPro" id="IPR017441">
    <property type="entry name" value="Protein_kinase_ATP_BS"/>
</dbReference>
<comment type="caution">
    <text evidence="7">The sequence shown here is derived from an EMBL/GenBank/DDBJ whole genome shotgun (WGS) entry which is preliminary data.</text>
</comment>
<keyword evidence="5" id="KW-0723">Serine/threonine-protein kinase</keyword>
<dbReference type="EMBL" id="JAPMOS010000121">
    <property type="protein sequence ID" value="KAJ4455078.1"/>
    <property type="molecule type" value="Genomic_DNA"/>
</dbReference>
<dbReference type="PANTHER" id="PTHR24056">
    <property type="entry name" value="CELL DIVISION PROTEIN KINASE"/>
    <property type="match status" value="1"/>
</dbReference>
<dbReference type="SMART" id="SM00220">
    <property type="entry name" value="S_TKc"/>
    <property type="match status" value="1"/>
</dbReference>
<protein>
    <submittedName>
        <fullName evidence="7">Cyclin-dependent kinase 1</fullName>
    </submittedName>
</protein>
<reference evidence="7" key="1">
    <citation type="journal article" date="2022" name="bioRxiv">
        <title>Genomics of Preaxostyla Flagellates Illuminates Evolutionary Transitions and the Path Towards Mitochondrial Loss.</title>
        <authorList>
            <person name="Novak L.V.F."/>
            <person name="Treitli S.C."/>
            <person name="Pyrih J."/>
            <person name="Halakuc P."/>
            <person name="Pipaliya S.V."/>
            <person name="Vacek V."/>
            <person name="Brzon O."/>
            <person name="Soukal P."/>
            <person name="Eme L."/>
            <person name="Dacks J.B."/>
            <person name="Karnkowska A."/>
            <person name="Elias M."/>
            <person name="Hampl V."/>
        </authorList>
    </citation>
    <scope>NUCLEOTIDE SEQUENCE</scope>
    <source>
        <strain evidence="7">RCP-MX</strain>
    </source>
</reference>
<dbReference type="SUPFAM" id="SSF56112">
    <property type="entry name" value="Protein kinase-like (PK-like)"/>
    <property type="match status" value="1"/>
</dbReference>
<proteinExistence type="inferred from homology"/>
<dbReference type="PANTHER" id="PTHR24056:SF400">
    <property type="entry name" value="KINASE, PUTATIVE-RELATED"/>
    <property type="match status" value="1"/>
</dbReference>
<evidence type="ECO:0000313" key="8">
    <source>
        <dbReference type="Proteomes" id="UP001141327"/>
    </source>
</evidence>
<name>A0ABQ8U8K3_9EUKA</name>
<comment type="similarity">
    <text evidence="1">Belongs to the protein kinase superfamily. CMGC Ser/Thr protein kinase family. CDC2/CDKX subfamily.</text>
</comment>
<evidence type="ECO:0000256" key="1">
    <source>
        <dbReference type="ARBA" id="ARBA00006485"/>
    </source>
</evidence>
<evidence type="ECO:0000256" key="2">
    <source>
        <dbReference type="ARBA" id="ARBA00022741"/>
    </source>
</evidence>
<evidence type="ECO:0000256" key="4">
    <source>
        <dbReference type="PROSITE-ProRule" id="PRU10141"/>
    </source>
</evidence>
<dbReference type="Pfam" id="PF00069">
    <property type="entry name" value="Pkinase"/>
    <property type="match status" value="1"/>
</dbReference>
<dbReference type="Proteomes" id="UP001141327">
    <property type="component" value="Unassembled WGS sequence"/>
</dbReference>
<feature type="domain" description="Protein kinase" evidence="6">
    <location>
        <begin position="4"/>
        <end position="278"/>
    </location>
</feature>
<dbReference type="InterPro" id="IPR050108">
    <property type="entry name" value="CDK"/>
</dbReference>
<keyword evidence="8" id="KW-1185">Reference proteome</keyword>
<evidence type="ECO:0000313" key="7">
    <source>
        <dbReference type="EMBL" id="KAJ4455078.1"/>
    </source>
</evidence>
<dbReference type="PROSITE" id="PS00107">
    <property type="entry name" value="PROTEIN_KINASE_ATP"/>
    <property type="match status" value="1"/>
</dbReference>
<dbReference type="Gene3D" id="1.10.510.10">
    <property type="entry name" value="Transferase(Phosphotransferase) domain 1"/>
    <property type="match status" value="1"/>
</dbReference>
<evidence type="ECO:0000256" key="3">
    <source>
        <dbReference type="ARBA" id="ARBA00022840"/>
    </source>
</evidence>
<sequence>MENYENLGLIGEGTYGRVLKCRHKETGLAVAIKKFKESDEDEQVRKTALREIRILKQLRHNNIINLFEVFRRKGKLYLVFALMDHNVLDELEKHPRGMDPVAVKKIIWQLLQAVDYCHSHNIIHRDIKPENLLVSKYGVLKLCDFGFARTLSVAADARYTDYVATRWYRAPELLVGDPQYGAPVDIWAVGCLVAELLTGQPLFPGETDIDQLYHITRCFGPLPPKHMALFTQNQLFVGMSIPQSPVVEPLENRLGRIPRETLAFIKACLASLLRHPYFDGFEEWSADVAMLCCRYVSICVDP</sequence>
<dbReference type="InterPro" id="IPR011009">
    <property type="entry name" value="Kinase-like_dom_sf"/>
</dbReference>
<dbReference type="Gene3D" id="3.30.200.20">
    <property type="entry name" value="Phosphorylase Kinase, domain 1"/>
    <property type="match status" value="1"/>
</dbReference>
<evidence type="ECO:0000256" key="5">
    <source>
        <dbReference type="RuleBase" id="RU000304"/>
    </source>
</evidence>
<keyword evidence="7" id="KW-0418">Kinase</keyword>
<feature type="binding site" evidence="4">
    <location>
        <position position="34"/>
    </location>
    <ligand>
        <name>ATP</name>
        <dbReference type="ChEBI" id="CHEBI:30616"/>
    </ligand>
</feature>
<dbReference type="InterPro" id="IPR000719">
    <property type="entry name" value="Prot_kinase_dom"/>
</dbReference>
<organism evidence="7 8">
    <name type="scientific">Paratrimastix pyriformis</name>
    <dbReference type="NCBI Taxonomy" id="342808"/>
    <lineage>
        <taxon>Eukaryota</taxon>
        <taxon>Metamonada</taxon>
        <taxon>Preaxostyla</taxon>
        <taxon>Paratrimastigidae</taxon>
        <taxon>Paratrimastix</taxon>
    </lineage>
</organism>
<dbReference type="PROSITE" id="PS50011">
    <property type="entry name" value="PROTEIN_KINASE_DOM"/>
    <property type="match status" value="1"/>
</dbReference>
<keyword evidence="2 4" id="KW-0547">Nucleotide-binding</keyword>
<dbReference type="GO" id="GO:0016301">
    <property type="term" value="F:kinase activity"/>
    <property type="evidence" value="ECO:0007669"/>
    <property type="project" value="UniProtKB-KW"/>
</dbReference>